<proteinExistence type="predicted"/>
<evidence type="ECO:0000313" key="2">
    <source>
        <dbReference type="Proteomes" id="UP001422759"/>
    </source>
</evidence>
<gene>
    <name evidence="1" type="ORF">GCM10009760_21130</name>
</gene>
<evidence type="ECO:0008006" key="3">
    <source>
        <dbReference type="Google" id="ProtNLM"/>
    </source>
</evidence>
<organism evidence="1 2">
    <name type="scientific">Kitasatospora kazusensis</name>
    <dbReference type="NCBI Taxonomy" id="407974"/>
    <lineage>
        <taxon>Bacteria</taxon>
        <taxon>Bacillati</taxon>
        <taxon>Actinomycetota</taxon>
        <taxon>Actinomycetes</taxon>
        <taxon>Kitasatosporales</taxon>
        <taxon>Streptomycetaceae</taxon>
        <taxon>Kitasatospora</taxon>
    </lineage>
</organism>
<dbReference type="RefSeq" id="WP_344463260.1">
    <property type="nucleotide sequence ID" value="NZ_BAAANT010000009.1"/>
</dbReference>
<accession>A0ABN2ZAF8</accession>
<dbReference type="EMBL" id="BAAANT010000009">
    <property type="protein sequence ID" value="GAA2139187.1"/>
    <property type="molecule type" value="Genomic_DNA"/>
</dbReference>
<reference evidence="1 2" key="1">
    <citation type="journal article" date="2019" name="Int. J. Syst. Evol. Microbiol.">
        <title>The Global Catalogue of Microorganisms (GCM) 10K type strain sequencing project: providing services to taxonomists for standard genome sequencing and annotation.</title>
        <authorList>
            <consortium name="The Broad Institute Genomics Platform"/>
            <consortium name="The Broad Institute Genome Sequencing Center for Infectious Disease"/>
            <person name="Wu L."/>
            <person name="Ma J."/>
        </authorList>
    </citation>
    <scope>NUCLEOTIDE SEQUENCE [LARGE SCALE GENOMIC DNA]</scope>
    <source>
        <strain evidence="1 2">JCM 14560</strain>
    </source>
</reference>
<keyword evidence="2" id="KW-1185">Reference proteome</keyword>
<name>A0ABN2ZAF8_9ACTN</name>
<protein>
    <recommendedName>
        <fullName evidence="3">SMI1/KNR4 family protein</fullName>
    </recommendedName>
</protein>
<evidence type="ECO:0000313" key="1">
    <source>
        <dbReference type="EMBL" id="GAA2139187.1"/>
    </source>
</evidence>
<dbReference type="Proteomes" id="UP001422759">
    <property type="component" value="Unassembled WGS sequence"/>
</dbReference>
<comment type="caution">
    <text evidence="1">The sequence shown here is derived from an EMBL/GenBank/DDBJ whole genome shotgun (WGS) entry which is preliminary data.</text>
</comment>
<sequence>MGASGWDYYVPYQEDLGAALSGLRRKVFAEGDYHWVRDTLGSPEAEVEAVPRPRTMAELWEDEWVQESGTHSILDMFRIVGPGEEPDYGTVQPLSVAESRACAGDTPLTRAHVKALEGLPTRRWFGRCAVLHDERGEPQEIYFWGHSGD</sequence>